<dbReference type="InterPro" id="IPR010982">
    <property type="entry name" value="Lambda_DNA-bd_dom_sf"/>
</dbReference>
<sequence>MIEMLIENKEWLFSGAGMALIAAIGSRVFKSHPAPTETKIIVATQANQDAKSDTEIDSEVSRIAMRFVKTLDLMNEGREYSKYTIAQLAQVMKLHKVSELEGVFRGKEEPTFEFVDHFANTFGVNRDWLLEGKNSPFSNNDQTMSEPHWYLDEIKQTKPLRVFFVREDSSKARAFLLLKIDDFKYKILHRTWHISDEVGAGGRRQLVSFYELIKSLRDKQRYSSRCGGLTLSCDDFSCLLSGEKYPGTFVGIGYREDPWWDDFTDIHHRYPIAENYESWHGRSFIKAQNIVREKLAEE</sequence>
<dbReference type="EMBL" id="QKKS01000085">
    <property type="protein sequence ID" value="RBM73042.1"/>
    <property type="molecule type" value="Genomic_DNA"/>
</dbReference>
<dbReference type="InterPro" id="IPR001387">
    <property type="entry name" value="Cro/C1-type_HTH"/>
</dbReference>
<dbReference type="EMBL" id="QKKR01000020">
    <property type="protein sequence ID" value="RBM53757.1"/>
    <property type="molecule type" value="Genomic_DNA"/>
</dbReference>
<protein>
    <submittedName>
        <fullName evidence="2">XRE family transcriptional regulator</fullName>
    </submittedName>
</protein>
<accession>A0AAX1QLT7</accession>
<dbReference type="AlphaFoldDB" id="A0AAX1QLT7"/>
<organism evidence="2 3">
    <name type="scientific">Vibrio paracholerae</name>
    <dbReference type="NCBI Taxonomy" id="650003"/>
    <lineage>
        <taxon>Bacteria</taxon>
        <taxon>Pseudomonadati</taxon>
        <taxon>Pseudomonadota</taxon>
        <taxon>Gammaproteobacteria</taxon>
        <taxon>Vibrionales</taxon>
        <taxon>Vibrionaceae</taxon>
        <taxon>Vibrio</taxon>
    </lineage>
</organism>
<proteinExistence type="predicted"/>
<name>A0AAX1QLT7_9VIBR</name>
<dbReference type="Proteomes" id="UP000252427">
    <property type="component" value="Unassembled WGS sequence"/>
</dbReference>
<evidence type="ECO:0000313" key="2">
    <source>
        <dbReference type="EMBL" id="RBM73042.1"/>
    </source>
</evidence>
<gene>
    <name evidence="1" type="ORF">DLR69_12380</name>
    <name evidence="2" type="ORF">DLR70_18255</name>
</gene>
<dbReference type="Proteomes" id="UP000252488">
    <property type="component" value="Unassembled WGS sequence"/>
</dbReference>
<reference evidence="3 4" key="1">
    <citation type="submission" date="2018-06" db="EMBL/GenBank/DDBJ databases">
        <title>Draft genome sequences of nine Vibrio sp. clinical isolates from across the United States representing the closest known relative of Vibrio cholerae.</title>
        <authorList>
            <person name="Islam M.T."/>
            <person name="Liang K."/>
            <person name="Im M.S."/>
            <person name="Winkjer J."/>
            <person name="Busby S."/>
            <person name="Batra D."/>
            <person name="Rowe L."/>
            <person name="Tarr C.L."/>
            <person name="Boucher Y."/>
        </authorList>
    </citation>
    <scope>NUCLEOTIDE SEQUENCE [LARGE SCALE GENOMIC DNA]</scope>
    <source>
        <strain evidence="1 4">2016V-1111</strain>
        <strain evidence="2 3">2016V-1114</strain>
    </source>
</reference>
<dbReference type="RefSeq" id="WP_097353652.1">
    <property type="nucleotide sequence ID" value="NZ_CAWNVX010000001.1"/>
</dbReference>
<evidence type="ECO:0000313" key="1">
    <source>
        <dbReference type="EMBL" id="RBM53757.1"/>
    </source>
</evidence>
<dbReference type="Gene3D" id="1.10.260.40">
    <property type="entry name" value="lambda repressor-like DNA-binding domains"/>
    <property type="match status" value="1"/>
</dbReference>
<comment type="caution">
    <text evidence="2">The sequence shown here is derived from an EMBL/GenBank/DDBJ whole genome shotgun (WGS) entry which is preliminary data.</text>
</comment>
<dbReference type="CDD" id="cd00093">
    <property type="entry name" value="HTH_XRE"/>
    <property type="match status" value="1"/>
</dbReference>
<evidence type="ECO:0000313" key="3">
    <source>
        <dbReference type="Proteomes" id="UP000252427"/>
    </source>
</evidence>
<evidence type="ECO:0000313" key="4">
    <source>
        <dbReference type="Proteomes" id="UP000252488"/>
    </source>
</evidence>
<dbReference type="GO" id="GO:0003677">
    <property type="term" value="F:DNA binding"/>
    <property type="evidence" value="ECO:0007669"/>
    <property type="project" value="InterPro"/>
</dbReference>
<keyword evidence="4" id="KW-1185">Reference proteome</keyword>